<dbReference type="EMBL" id="GEDC01016680">
    <property type="protein sequence ID" value="JAS20618.1"/>
    <property type="molecule type" value="Transcribed_RNA"/>
</dbReference>
<feature type="region of interest" description="Disordered" evidence="8">
    <location>
        <begin position="19"/>
        <end position="86"/>
    </location>
</feature>
<dbReference type="InterPro" id="IPR007707">
    <property type="entry name" value="TACC_C"/>
</dbReference>
<evidence type="ECO:0000256" key="6">
    <source>
        <dbReference type="ARBA" id="ARBA00023212"/>
    </source>
</evidence>
<name>A0A1B6E6Y4_9HEMI</name>
<dbReference type="GO" id="GO:0007052">
    <property type="term" value="P:mitotic spindle organization"/>
    <property type="evidence" value="ECO:0007669"/>
    <property type="project" value="InterPro"/>
</dbReference>
<evidence type="ECO:0000256" key="7">
    <source>
        <dbReference type="SAM" id="Coils"/>
    </source>
</evidence>
<keyword evidence="3" id="KW-0963">Cytoplasm</keyword>
<feature type="coiled-coil region" evidence="7">
    <location>
        <begin position="1345"/>
        <end position="1411"/>
    </location>
</feature>
<evidence type="ECO:0000256" key="1">
    <source>
        <dbReference type="ARBA" id="ARBA00004245"/>
    </source>
</evidence>
<feature type="region of interest" description="Disordered" evidence="8">
    <location>
        <begin position="1261"/>
        <end position="1298"/>
    </location>
</feature>
<dbReference type="FunFam" id="1.20.5.1700:FF:000001">
    <property type="entry name" value="Transforming acidic coiled-coil-containing protein 1 isoform 2"/>
    <property type="match status" value="1"/>
</dbReference>
<dbReference type="InterPro" id="IPR039915">
    <property type="entry name" value="TACC"/>
</dbReference>
<proteinExistence type="inferred from homology"/>
<organism evidence="11">
    <name type="scientific">Clastoptera arizonana</name>
    <name type="common">Arizona spittle bug</name>
    <dbReference type="NCBI Taxonomy" id="38151"/>
    <lineage>
        <taxon>Eukaryota</taxon>
        <taxon>Metazoa</taxon>
        <taxon>Ecdysozoa</taxon>
        <taxon>Arthropoda</taxon>
        <taxon>Hexapoda</taxon>
        <taxon>Insecta</taxon>
        <taxon>Pterygota</taxon>
        <taxon>Neoptera</taxon>
        <taxon>Paraneoptera</taxon>
        <taxon>Hemiptera</taxon>
        <taxon>Auchenorrhyncha</taxon>
        <taxon>Cercopoidea</taxon>
        <taxon>Clastopteridae</taxon>
        <taxon>Clastoptera</taxon>
    </lineage>
</organism>
<dbReference type="PANTHER" id="PTHR13924:SF10">
    <property type="entry name" value="TRANSFORMING ACIDIC COILED-COIL PROTEIN, ISOFORM K"/>
    <property type="match status" value="1"/>
</dbReference>
<dbReference type="Gene3D" id="1.20.5.1700">
    <property type="match status" value="1"/>
</dbReference>
<evidence type="ECO:0000256" key="5">
    <source>
        <dbReference type="ARBA" id="ARBA00023054"/>
    </source>
</evidence>
<feature type="compositionally biased region" description="Basic and acidic residues" evidence="8">
    <location>
        <begin position="46"/>
        <end position="65"/>
    </location>
</feature>
<keyword evidence="6" id="KW-0206">Cytoskeleton</keyword>
<keyword evidence="4" id="KW-0597">Phosphoprotein</keyword>
<keyword evidence="5 7" id="KW-0175">Coiled coil</keyword>
<evidence type="ECO:0000256" key="2">
    <source>
        <dbReference type="ARBA" id="ARBA00009423"/>
    </source>
</evidence>
<dbReference type="PANTHER" id="PTHR13924">
    <property type="entry name" value="TRANSFORMING ACIDIC COILED-COIL CONTAINING PROTEIN 1/2"/>
    <property type="match status" value="1"/>
</dbReference>
<evidence type="ECO:0000256" key="3">
    <source>
        <dbReference type="ARBA" id="ARBA00022490"/>
    </source>
</evidence>
<dbReference type="GO" id="GO:0005856">
    <property type="term" value="C:cytoskeleton"/>
    <property type="evidence" value="ECO:0007669"/>
    <property type="project" value="UniProtKB-SubCell"/>
</dbReference>
<comment type="similarity">
    <text evidence="2">Belongs to the TACC family.</text>
</comment>
<dbReference type="GO" id="GO:0005737">
    <property type="term" value="C:cytoplasm"/>
    <property type="evidence" value="ECO:0007669"/>
    <property type="project" value="TreeGrafter"/>
</dbReference>
<evidence type="ECO:0000313" key="10">
    <source>
        <dbReference type="EMBL" id="JAS20618.1"/>
    </source>
</evidence>
<dbReference type="EMBL" id="GEDC01003607">
    <property type="protein sequence ID" value="JAS33691.1"/>
    <property type="molecule type" value="Transcribed_RNA"/>
</dbReference>
<protein>
    <recommendedName>
        <fullName evidence="9">Transforming acidic coiled-coil-containing protein C-terminal domain-containing protein</fullName>
    </recommendedName>
</protein>
<feature type="region of interest" description="Disordered" evidence="8">
    <location>
        <begin position="1222"/>
        <end position="1247"/>
    </location>
</feature>
<feature type="coiled-coil region" evidence="7">
    <location>
        <begin position="1454"/>
        <end position="1531"/>
    </location>
</feature>
<comment type="subcellular location">
    <subcellularLocation>
        <location evidence="1">Cytoplasm</location>
        <location evidence="1">Cytoskeleton</location>
    </subcellularLocation>
</comment>
<feature type="compositionally biased region" description="Polar residues" evidence="8">
    <location>
        <begin position="67"/>
        <end position="80"/>
    </location>
</feature>
<reference evidence="11" key="1">
    <citation type="submission" date="2015-12" db="EMBL/GenBank/DDBJ databases">
        <title>De novo transcriptome assembly of four potential Pierce s Disease insect vectors from Arizona vineyards.</title>
        <authorList>
            <person name="Tassone E.E."/>
        </authorList>
    </citation>
    <scope>NUCLEOTIDE SEQUENCE</scope>
</reference>
<accession>A0A1B6E6Y4</accession>
<evidence type="ECO:0000256" key="8">
    <source>
        <dbReference type="SAM" id="MobiDB-lite"/>
    </source>
</evidence>
<gene>
    <name evidence="11" type="ORF">g.25924</name>
    <name evidence="10" type="ORF">g.25928</name>
</gene>
<sequence>MDPGQDLVFKRKSPLKVYQSRQPLQDYTNKINYQQSGGGGGAATESSKENANKDLHTSTKIDKSFSDCINSPTNSKSQLESDSDTAEFESISEKDFGCTKLSETQQVTSTNATELTEDFTNAEKTPAKSCIINQENTSLNCVLPNPKSIFNSESTNNLETDNPNNIELCKSYSKSDLSILAEDLDTLNIATPKKSSLKNINVFFKTDNSFSDTSYNDKSAVNNLENQNQEITYTVITCESLEKSETFDKCFTEDKQSLEETDSTQIESEKNLATGNSDDSILALELGNIVLSTPKPNKTGNVEKLFVINNFFNSARITESSSHEKLFLESPVIDKSEIGQSDQNSFTELNTSKKFKSSDSGKKELFDEATEISEVIDISEAKQLPLLSSGTSQFIKDFHSKESNPNLISDSPSVGVDSCHLEQTEVIEQEISIAEPLKESVVCGFGGTQELDHISKLEIFQGPENLDNSLEVKQQLHLSINVNTPLESHPEKETIEEKLPIGESFEASKVCDIGEKQQLDYSPSLDTQSLEKQDICDSIKKEVEQCLEIVDKSFEVKEQLSNSSTVNILPESYPEQKEVVEEKLPGEPFGESEVCVIGEEQKLDHSPSLDTQSLENPDVCDSLKKGVEQCPEIVDKSFEVKEQLGHSSTVNIPPESHSEQKESIAEKLFIGKPFKESDEQLEVVHSPNLDTQSLEEPVICEFVQKFPESLDNSFTAKEQLNSHSLSITTPSESYSEQKKLIKEKSLVFESLNQSEINNLVINKTPDYNPHLNIQSLEKSTSNFVEKELEGCTENLNSDKSTEPKVGFNQSLQLVTAISNNFELSDLKQKEVFEQISLKPKSFEIEAQSDKNLFIFSTFEPPASSGSEEKELEKQNLSVVEALKVSEEICEFGREKYPLDKKPSVDNQLTKKIDTSNSVKQRLESLETIQFVNESELKPQLEPCTFNPSPKDPNSLITQPLNPPKISAFENKEFLSQSPSVNLTAPNKNLINSSQSSLSEKCIGQEQGNTEFYDSIPNTLEFREEFVAEALNISDRITMMSQDTRDSDGENSDHELSSHDITIINSQESHKTENSRPEELSFNLDKHLIPEDSSSFDTYIQSMHTVLKSELNQSEAGPITADQELTRSECLNEANKPYTCLGLTVLKNYINSSHFLPIAPRLIQPTSISFFQDAANIDFEYLSSHGSKSSELPDHLTRQSLYVKFDPIVEKLVSCSVNMPNLPQVGSESQQPSPPINSKPEVQKTPPRNPAIDAVQKLISISPPSSKSDKTLSPASTPASSPRVSGTTQESPKTRGFIPQDVLDKELQKLQDVMTQREIVYEETLTKMESDKEDLKAESLKKDEVISDLQKKYEEAVEKEAKLRKEVHEKAKGKQQLSLIMEEYEKTISQLVAQKEEEKKDFEVQKQKLINERDSVMQHLNNSEMAFNDVHVKYERSKAVIEGLKKNEDMFKKSLSEYEGALKQINEKYDKLKNHAVQQLEKANQELDVMRRGHQAEIAKLKAMLKKAEISNNSLKESLEQKAKENQELTSICDELINHQVT</sequence>
<evidence type="ECO:0000313" key="11">
    <source>
        <dbReference type="EMBL" id="JAS33691.1"/>
    </source>
</evidence>
<feature type="domain" description="Transforming acidic coiled-coil-containing protein C-terminal" evidence="9">
    <location>
        <begin position="1340"/>
        <end position="1536"/>
    </location>
</feature>
<evidence type="ECO:0000256" key="4">
    <source>
        <dbReference type="ARBA" id="ARBA00022553"/>
    </source>
</evidence>
<dbReference type="GO" id="GO:0007097">
    <property type="term" value="P:nuclear migration"/>
    <property type="evidence" value="ECO:0007669"/>
    <property type="project" value="TreeGrafter"/>
</dbReference>
<feature type="compositionally biased region" description="Low complexity" evidence="8">
    <location>
        <begin position="1272"/>
        <end position="1281"/>
    </location>
</feature>
<evidence type="ECO:0000259" key="9">
    <source>
        <dbReference type="Pfam" id="PF05010"/>
    </source>
</evidence>
<dbReference type="Pfam" id="PF05010">
    <property type="entry name" value="TACC_C"/>
    <property type="match status" value="1"/>
</dbReference>
<feature type="compositionally biased region" description="Polar residues" evidence="8">
    <location>
        <begin position="19"/>
        <end position="35"/>
    </location>
</feature>